<dbReference type="PANTHER" id="PTHR47359">
    <property type="entry name" value="PEPTIDOGLYCAN DL-ENDOPEPTIDASE CWLO"/>
    <property type="match status" value="1"/>
</dbReference>
<feature type="domain" description="NlpC/P60" evidence="8">
    <location>
        <begin position="260"/>
        <end position="374"/>
    </location>
</feature>
<dbReference type="Gene3D" id="3.90.1720.10">
    <property type="entry name" value="endopeptidase domain like (from Nostoc punctiforme)"/>
    <property type="match status" value="1"/>
</dbReference>
<dbReference type="InterPro" id="IPR038765">
    <property type="entry name" value="Papain-like_cys_pep_sf"/>
</dbReference>
<organism evidence="9 10">
    <name type="scientific">Streptomyces mobaraensis</name>
    <name type="common">Streptoverticillium mobaraense</name>
    <dbReference type="NCBI Taxonomy" id="35621"/>
    <lineage>
        <taxon>Bacteria</taxon>
        <taxon>Bacillati</taxon>
        <taxon>Actinomycetota</taxon>
        <taxon>Actinomycetes</taxon>
        <taxon>Kitasatosporales</taxon>
        <taxon>Streptomycetaceae</taxon>
        <taxon>Streptomyces</taxon>
    </lineage>
</organism>
<dbReference type="Pfam" id="PF00877">
    <property type="entry name" value="NLPC_P60"/>
    <property type="match status" value="1"/>
</dbReference>
<protein>
    <recommendedName>
        <fullName evidence="8">NlpC/P60 domain-containing protein</fullName>
    </recommendedName>
</protein>
<feature type="chain" id="PRO_5038753791" description="NlpC/P60 domain-containing protein" evidence="7">
    <location>
        <begin position="39"/>
        <end position="374"/>
    </location>
</feature>
<feature type="compositionally biased region" description="Low complexity" evidence="6">
    <location>
        <begin position="32"/>
        <end position="48"/>
    </location>
</feature>
<evidence type="ECO:0000259" key="8">
    <source>
        <dbReference type="PROSITE" id="PS51935"/>
    </source>
</evidence>
<evidence type="ECO:0000256" key="2">
    <source>
        <dbReference type="ARBA" id="ARBA00022670"/>
    </source>
</evidence>
<evidence type="ECO:0000256" key="7">
    <source>
        <dbReference type="SAM" id="SignalP"/>
    </source>
</evidence>
<feature type="coiled-coil region" evidence="5">
    <location>
        <begin position="66"/>
        <end position="96"/>
    </location>
</feature>
<feature type="signal peptide" evidence="7">
    <location>
        <begin position="1"/>
        <end position="38"/>
    </location>
</feature>
<sequence>MASHRRSTPSGLARTVRVTVLSAAVATAAAAFSPSAAARPGGPADPAGAAGGAGGAGSFGSSGSVRERLDRLYRQAERATEQYNAAGERAGALRRKVEQAADRVARGQETVNRMRNALGTVAAAQYRDGLVDPALRLLLSSEPDRYLDRASALERVTGRQTERLHALLAAQRALGQERLEAARALAELEDSRRAVARHKHEVEGRLAAARRLLNTLPDGERARYARASRSAGGPRAGFLFSGPPPYPASGGDSGFSDAGSARGAAAARAARSAVGSPYAWGASGPFAFDCSGLTQWAYGRAGVGLPRTSQAQRNAGRHVPLSEARPGDLVIYRDDASHVGMYVGDGQVVHAPYPGARVRYDRADMMPISSITRP</sequence>
<reference evidence="9 10" key="1">
    <citation type="journal article" date="2019" name="Microb. Cell Fact.">
        <title>Exploring novel herbicidin analogues by transcriptional regulator overexpression and MS/MS molecular networking.</title>
        <authorList>
            <person name="Shi Y."/>
            <person name="Gu R."/>
            <person name="Li Y."/>
            <person name="Wang X."/>
            <person name="Ren W."/>
            <person name="Li X."/>
            <person name="Wang L."/>
            <person name="Xie Y."/>
            <person name="Hong B."/>
        </authorList>
    </citation>
    <scope>NUCLEOTIDE SEQUENCE [LARGE SCALE GENOMIC DNA]</scope>
    <source>
        <strain evidence="9 10">US-43</strain>
    </source>
</reference>
<dbReference type="RefSeq" id="WP_152264347.1">
    <property type="nucleotide sequence ID" value="NZ_VOKX01000036.1"/>
</dbReference>
<keyword evidence="5" id="KW-0175">Coiled coil</keyword>
<keyword evidence="10" id="KW-1185">Reference proteome</keyword>
<evidence type="ECO:0000313" key="9">
    <source>
        <dbReference type="EMBL" id="KAB7842847.1"/>
    </source>
</evidence>
<keyword evidence="4" id="KW-0788">Thiol protease</keyword>
<keyword evidence="2" id="KW-0645">Protease</keyword>
<evidence type="ECO:0000256" key="6">
    <source>
        <dbReference type="SAM" id="MobiDB-lite"/>
    </source>
</evidence>
<keyword evidence="3" id="KW-0378">Hydrolase</keyword>
<feature type="compositionally biased region" description="Gly residues" evidence="6">
    <location>
        <begin position="49"/>
        <end position="60"/>
    </location>
</feature>
<proteinExistence type="inferred from homology"/>
<dbReference type="GO" id="GO:0008234">
    <property type="term" value="F:cysteine-type peptidase activity"/>
    <property type="evidence" value="ECO:0007669"/>
    <property type="project" value="UniProtKB-KW"/>
</dbReference>
<evidence type="ECO:0000313" key="10">
    <source>
        <dbReference type="Proteomes" id="UP000327000"/>
    </source>
</evidence>
<comment type="caution">
    <text evidence="9">The sequence shown here is derived from an EMBL/GenBank/DDBJ whole genome shotgun (WGS) entry which is preliminary data.</text>
</comment>
<evidence type="ECO:0000256" key="3">
    <source>
        <dbReference type="ARBA" id="ARBA00022801"/>
    </source>
</evidence>
<dbReference type="InterPro" id="IPR000064">
    <property type="entry name" value="NLP_P60_dom"/>
</dbReference>
<dbReference type="GO" id="GO:0006508">
    <property type="term" value="P:proteolysis"/>
    <property type="evidence" value="ECO:0007669"/>
    <property type="project" value="UniProtKB-KW"/>
</dbReference>
<accession>A0A5N5W5V9</accession>
<gene>
    <name evidence="9" type="ORF">FRZ00_19435</name>
</gene>
<evidence type="ECO:0000256" key="5">
    <source>
        <dbReference type="SAM" id="Coils"/>
    </source>
</evidence>
<comment type="similarity">
    <text evidence="1">Belongs to the peptidase C40 family.</text>
</comment>
<dbReference type="PROSITE" id="PS51935">
    <property type="entry name" value="NLPC_P60"/>
    <property type="match status" value="1"/>
</dbReference>
<dbReference type="AlphaFoldDB" id="A0A5N5W5V9"/>
<evidence type="ECO:0000256" key="1">
    <source>
        <dbReference type="ARBA" id="ARBA00007074"/>
    </source>
</evidence>
<keyword evidence="7" id="KW-0732">Signal</keyword>
<dbReference type="PANTHER" id="PTHR47359:SF3">
    <property type="entry name" value="NLP_P60 DOMAIN-CONTAINING PROTEIN-RELATED"/>
    <property type="match status" value="1"/>
</dbReference>
<dbReference type="InterPro" id="IPR051794">
    <property type="entry name" value="PG_Endopeptidase_C40"/>
</dbReference>
<dbReference type="SUPFAM" id="SSF54001">
    <property type="entry name" value="Cysteine proteinases"/>
    <property type="match status" value="1"/>
</dbReference>
<dbReference type="OrthoDB" id="5177647at2"/>
<dbReference type="EMBL" id="VOKX01000036">
    <property type="protein sequence ID" value="KAB7842847.1"/>
    <property type="molecule type" value="Genomic_DNA"/>
</dbReference>
<evidence type="ECO:0000256" key="4">
    <source>
        <dbReference type="ARBA" id="ARBA00022807"/>
    </source>
</evidence>
<feature type="region of interest" description="Disordered" evidence="6">
    <location>
        <begin position="32"/>
        <end position="63"/>
    </location>
</feature>
<name>A0A5N5W5V9_STRMB</name>
<dbReference type="Proteomes" id="UP000327000">
    <property type="component" value="Unassembled WGS sequence"/>
</dbReference>